<reference evidence="10" key="1">
    <citation type="submission" date="2022-08" db="EMBL/GenBank/DDBJ databases">
        <authorList>
            <person name="Gutierrez-Valencia J."/>
        </authorList>
    </citation>
    <scope>NUCLEOTIDE SEQUENCE</scope>
</reference>
<dbReference type="FunFam" id="1.10.8.10:FF:000003">
    <property type="entry name" value="UV excision repair protein RAD23 homolog"/>
    <property type="match status" value="1"/>
</dbReference>
<dbReference type="AlphaFoldDB" id="A0AAV0R540"/>
<evidence type="ECO:0000259" key="9">
    <source>
        <dbReference type="PROSITE" id="PS50053"/>
    </source>
</evidence>
<comment type="function">
    <text evidence="6">Multiubiquitin chain receptor involved in modulation of proteasomal degradation. Involved in nucleotide excision repair.</text>
</comment>
<dbReference type="InterPro" id="IPR000626">
    <property type="entry name" value="Ubiquitin-like_dom"/>
</dbReference>
<feature type="domain" description="UBA" evidence="8">
    <location>
        <begin position="163"/>
        <end position="207"/>
    </location>
</feature>
<dbReference type="InterPro" id="IPR009060">
    <property type="entry name" value="UBA-like_sf"/>
</dbReference>
<dbReference type="SUPFAM" id="SSF101238">
    <property type="entry name" value="XPC-binding domain"/>
    <property type="match status" value="1"/>
</dbReference>
<evidence type="ECO:0000256" key="5">
    <source>
        <dbReference type="ARBA" id="ARBA00023242"/>
    </source>
</evidence>
<evidence type="ECO:0000313" key="10">
    <source>
        <dbReference type="EMBL" id="CAI0552425.1"/>
    </source>
</evidence>
<comment type="similarity">
    <text evidence="1 6">Belongs to the RAD23 family.</text>
</comment>
<dbReference type="SMART" id="SM00727">
    <property type="entry name" value="STI1"/>
    <property type="match status" value="1"/>
</dbReference>
<dbReference type="InterPro" id="IPR004806">
    <property type="entry name" value="Rad23"/>
</dbReference>
<dbReference type="FunFam" id="1.10.10.540:FF:000001">
    <property type="entry name" value="UV excision repair protein RAD23 B"/>
    <property type="match status" value="1"/>
</dbReference>
<gene>
    <name evidence="10" type="ORF">LITE_LOCUS46418</name>
</gene>
<dbReference type="NCBIfam" id="TIGR00601">
    <property type="entry name" value="rad23"/>
    <property type="match status" value="1"/>
</dbReference>
<dbReference type="Pfam" id="PF00627">
    <property type="entry name" value="UBA"/>
    <property type="match status" value="2"/>
</dbReference>
<proteinExistence type="inferred from homology"/>
<dbReference type="InterPro" id="IPR006636">
    <property type="entry name" value="STI1_HS-bd"/>
</dbReference>
<dbReference type="Proteomes" id="UP001154282">
    <property type="component" value="Unassembled WGS sequence"/>
</dbReference>
<dbReference type="InterPro" id="IPR036353">
    <property type="entry name" value="XPC-bd_sf"/>
</dbReference>
<accession>A0AAV0R540</accession>
<dbReference type="PANTHER" id="PTHR10621">
    <property type="entry name" value="UV EXCISION REPAIR PROTEIN RAD23"/>
    <property type="match status" value="1"/>
</dbReference>
<dbReference type="GO" id="GO:0031593">
    <property type="term" value="F:polyubiquitin modification-dependent protein binding"/>
    <property type="evidence" value="ECO:0007669"/>
    <property type="project" value="UniProtKB-UniRule"/>
</dbReference>
<dbReference type="PRINTS" id="PR01839">
    <property type="entry name" value="RAD23PROTEIN"/>
</dbReference>
<dbReference type="CDD" id="cd01805">
    <property type="entry name" value="Ubl_Rad23"/>
    <property type="match status" value="1"/>
</dbReference>
<dbReference type="Gene3D" id="1.10.8.10">
    <property type="entry name" value="DNA helicase RuvA subunit, C-terminal domain"/>
    <property type="match status" value="2"/>
</dbReference>
<evidence type="ECO:0000256" key="7">
    <source>
        <dbReference type="SAM" id="MobiDB-lite"/>
    </source>
</evidence>
<evidence type="ECO:0000256" key="6">
    <source>
        <dbReference type="RuleBase" id="RU367049"/>
    </source>
</evidence>
<dbReference type="SUPFAM" id="SSF54236">
    <property type="entry name" value="Ubiquitin-like"/>
    <property type="match status" value="1"/>
</dbReference>
<organism evidence="10 11">
    <name type="scientific">Linum tenue</name>
    <dbReference type="NCBI Taxonomy" id="586396"/>
    <lineage>
        <taxon>Eukaryota</taxon>
        <taxon>Viridiplantae</taxon>
        <taxon>Streptophyta</taxon>
        <taxon>Embryophyta</taxon>
        <taxon>Tracheophyta</taxon>
        <taxon>Spermatophyta</taxon>
        <taxon>Magnoliopsida</taxon>
        <taxon>eudicotyledons</taxon>
        <taxon>Gunneridae</taxon>
        <taxon>Pentapetalae</taxon>
        <taxon>rosids</taxon>
        <taxon>fabids</taxon>
        <taxon>Malpighiales</taxon>
        <taxon>Linaceae</taxon>
        <taxon>Linum</taxon>
    </lineage>
</organism>
<dbReference type="PROSITE" id="PS50053">
    <property type="entry name" value="UBIQUITIN_2"/>
    <property type="match status" value="1"/>
</dbReference>
<feature type="domain" description="Ubiquitin-like" evidence="9">
    <location>
        <begin position="8"/>
        <end position="86"/>
    </location>
</feature>
<feature type="compositionally biased region" description="Low complexity" evidence="7">
    <location>
        <begin position="91"/>
        <end position="112"/>
    </location>
</feature>
<dbReference type="GO" id="GO:0005654">
    <property type="term" value="C:nucleoplasm"/>
    <property type="evidence" value="ECO:0007669"/>
    <property type="project" value="TreeGrafter"/>
</dbReference>
<evidence type="ECO:0000313" key="11">
    <source>
        <dbReference type="Proteomes" id="UP001154282"/>
    </source>
</evidence>
<evidence type="ECO:0000256" key="1">
    <source>
        <dbReference type="ARBA" id="ARBA00009878"/>
    </source>
</evidence>
<feature type="domain" description="UBA" evidence="8">
    <location>
        <begin position="355"/>
        <end position="396"/>
    </location>
</feature>
<dbReference type="SUPFAM" id="SSF46934">
    <property type="entry name" value="UBA-like"/>
    <property type="match status" value="2"/>
</dbReference>
<dbReference type="GO" id="GO:0005829">
    <property type="term" value="C:cytosol"/>
    <property type="evidence" value="ECO:0007669"/>
    <property type="project" value="TreeGrafter"/>
</dbReference>
<dbReference type="Gene3D" id="3.10.20.90">
    <property type="entry name" value="Phosphatidylinositol 3-kinase Catalytic Subunit, Chain A, domain 1"/>
    <property type="match status" value="1"/>
</dbReference>
<comment type="caution">
    <text evidence="10">The sequence shown here is derived from an EMBL/GenBank/DDBJ whole genome shotgun (WGS) entry which is preliminary data.</text>
</comment>
<dbReference type="PANTHER" id="PTHR10621:SF46">
    <property type="entry name" value="UBIQUITIN RECEPTOR RAD23"/>
    <property type="match status" value="1"/>
</dbReference>
<evidence type="ECO:0000256" key="4">
    <source>
        <dbReference type="ARBA" id="ARBA00023204"/>
    </source>
</evidence>
<dbReference type="GO" id="GO:0070628">
    <property type="term" value="F:proteasome binding"/>
    <property type="evidence" value="ECO:0007669"/>
    <property type="project" value="TreeGrafter"/>
</dbReference>
<dbReference type="Pfam" id="PF09280">
    <property type="entry name" value="XPC-binding"/>
    <property type="match status" value="1"/>
</dbReference>
<protein>
    <recommendedName>
        <fullName evidence="6">Ubiquitin receptor RAD23</fullName>
    </recommendedName>
    <alternativeName>
        <fullName evidence="6">DNA repair protein RAD23</fullName>
    </alternativeName>
</protein>
<dbReference type="InterPro" id="IPR029071">
    <property type="entry name" value="Ubiquitin-like_domsf"/>
</dbReference>
<keyword evidence="5 6" id="KW-0539">Nucleus</keyword>
<feature type="region of interest" description="Disordered" evidence="7">
    <location>
        <begin position="87"/>
        <end position="124"/>
    </location>
</feature>
<dbReference type="InterPro" id="IPR015360">
    <property type="entry name" value="XPC-bd"/>
</dbReference>
<dbReference type="SMART" id="SM00213">
    <property type="entry name" value="UBQ"/>
    <property type="match status" value="1"/>
</dbReference>
<dbReference type="GO" id="GO:0003684">
    <property type="term" value="F:damaged DNA binding"/>
    <property type="evidence" value="ECO:0007669"/>
    <property type="project" value="UniProtKB-UniRule"/>
</dbReference>
<dbReference type="SMART" id="SM00165">
    <property type="entry name" value="UBA"/>
    <property type="match status" value="2"/>
</dbReference>
<name>A0AAV0R540_9ROSI</name>
<keyword evidence="4 6" id="KW-0234">DNA repair</keyword>
<keyword evidence="2" id="KW-0677">Repeat</keyword>
<dbReference type="GO" id="GO:0006289">
    <property type="term" value="P:nucleotide-excision repair"/>
    <property type="evidence" value="ECO:0007669"/>
    <property type="project" value="UniProtKB-UniRule"/>
</dbReference>
<keyword evidence="6" id="KW-0963">Cytoplasm</keyword>
<dbReference type="GO" id="GO:0043161">
    <property type="term" value="P:proteasome-mediated ubiquitin-dependent protein catabolic process"/>
    <property type="evidence" value="ECO:0007669"/>
    <property type="project" value="UniProtKB-UniRule"/>
</dbReference>
<keyword evidence="3 6" id="KW-0227">DNA damage</keyword>
<dbReference type="GO" id="GO:0043130">
    <property type="term" value="F:ubiquitin binding"/>
    <property type="evidence" value="ECO:0007669"/>
    <property type="project" value="UniProtKB-UniRule"/>
</dbReference>
<dbReference type="FunFam" id="3.10.20.90:FF:000069">
    <property type="entry name" value="UV excision repair protein RAD23"/>
    <property type="match status" value="1"/>
</dbReference>
<dbReference type="FunFam" id="1.10.8.10:FF:000002">
    <property type="entry name" value="UV excision repair protein RAD23 homolog"/>
    <property type="match status" value="1"/>
</dbReference>
<dbReference type="PROSITE" id="PS50030">
    <property type="entry name" value="UBA"/>
    <property type="match status" value="2"/>
</dbReference>
<comment type="subcellular location">
    <subcellularLocation>
        <location evidence="6">Nucleus</location>
    </subcellularLocation>
    <subcellularLocation>
        <location evidence="6">Cytoplasm</location>
    </subcellularLocation>
</comment>
<dbReference type="Pfam" id="PF00240">
    <property type="entry name" value="ubiquitin"/>
    <property type="match status" value="1"/>
</dbReference>
<dbReference type="Gene3D" id="1.10.10.540">
    <property type="entry name" value="XPC-binding domain"/>
    <property type="match status" value="1"/>
</dbReference>
<dbReference type="EMBL" id="CAMGYJ010000010">
    <property type="protein sequence ID" value="CAI0552425.1"/>
    <property type="molecule type" value="Genomic_DNA"/>
</dbReference>
<sequence length="402" mass="41615">MTETKETMRICVKTLKGSTFDIQVKPQDTVADVKKTIESAQGADTYPAGELMLIHQGKVLKDETTLDENKVAENSFVVVMIKKKNSSGEGSASTAKAPQTSAPSSTAPQAPVAAPPAPAPVSAPAAAPLVAPASAAPAAPTSLVAATSDANPYGQAASTLVAGTNLEGAVQQILDMGGGTWDREIVIRALRAAFNNPERAVEYLYSGIPEQAEPAAPVPQAPVSGQPANPAAAAAGVAQAAAPAAVPAAGPNANPLDLFPQGLPAAGSGGAGGAGTLDFLRNSQQFQALRAMVQANPQILQPMLQELGKQNPHLMRLIQDHQADFLRLINEPVEGGEAGILGQLAAAMPQSVTVTPEEREALGRLEAMGFDPQIVLEVFFACNKNEELAANYLLDHMQDFEE</sequence>
<evidence type="ECO:0000259" key="8">
    <source>
        <dbReference type="PROSITE" id="PS50030"/>
    </source>
</evidence>
<evidence type="ECO:0000256" key="3">
    <source>
        <dbReference type="ARBA" id="ARBA00022763"/>
    </source>
</evidence>
<evidence type="ECO:0000256" key="2">
    <source>
        <dbReference type="ARBA" id="ARBA00022737"/>
    </source>
</evidence>
<keyword evidence="11" id="KW-1185">Reference proteome</keyword>
<dbReference type="InterPro" id="IPR015940">
    <property type="entry name" value="UBA"/>
</dbReference>